<feature type="domain" description="PH" evidence="8">
    <location>
        <begin position="20"/>
        <end position="131"/>
    </location>
</feature>
<dbReference type="GO" id="GO:1901739">
    <property type="term" value="P:regulation of myoblast fusion"/>
    <property type="evidence" value="ECO:0000318"/>
    <property type="project" value="GO_Central"/>
</dbReference>
<dbReference type="PANTHER" id="PTHR15871:SF1">
    <property type="entry name" value="PLECKSTRIN HOMOLOGY DOMAIN-CONTAINING FAMILY O MEMBER 1"/>
    <property type="match status" value="1"/>
</dbReference>
<evidence type="ECO:0000256" key="2">
    <source>
        <dbReference type="ARBA" id="ARBA00004370"/>
    </source>
</evidence>
<dbReference type="HOGENOM" id="CLU_052292_0_0_1"/>
<dbReference type="GO" id="GO:0005634">
    <property type="term" value="C:nucleus"/>
    <property type="evidence" value="ECO:0007669"/>
    <property type="project" value="UniProtKB-SubCell"/>
</dbReference>
<dbReference type="Pfam" id="PF00169">
    <property type="entry name" value="PH"/>
    <property type="match status" value="1"/>
</dbReference>
<dbReference type="STRING" id="8090.ENSORLP00000025810"/>
<dbReference type="GeneTree" id="ENSGT00530000063760"/>
<accession>H2N2X0</accession>
<evidence type="ECO:0000313" key="10">
    <source>
        <dbReference type="Proteomes" id="UP000001038"/>
    </source>
</evidence>
<keyword evidence="10" id="KW-1185">Reference proteome</keyword>
<dbReference type="SUPFAM" id="SSF50729">
    <property type="entry name" value="PH domain-like"/>
    <property type="match status" value="1"/>
</dbReference>
<comment type="subcellular location">
    <subcellularLocation>
        <location evidence="3">Cytoplasm</location>
    </subcellularLocation>
    <subcellularLocation>
        <location evidence="2">Membrane</location>
    </subcellularLocation>
    <subcellularLocation>
        <location evidence="1">Nucleus</location>
    </subcellularLocation>
</comment>
<reference evidence="9 10" key="1">
    <citation type="journal article" date="2007" name="Nature">
        <title>The medaka draft genome and insights into vertebrate genome evolution.</title>
        <authorList>
            <person name="Kasahara M."/>
            <person name="Naruse K."/>
            <person name="Sasaki S."/>
            <person name="Nakatani Y."/>
            <person name="Qu W."/>
            <person name="Ahsan B."/>
            <person name="Yamada T."/>
            <person name="Nagayasu Y."/>
            <person name="Doi K."/>
            <person name="Kasai Y."/>
            <person name="Jindo T."/>
            <person name="Kobayashi D."/>
            <person name="Shimada A."/>
            <person name="Toyoda A."/>
            <person name="Kuroki Y."/>
            <person name="Fujiyama A."/>
            <person name="Sasaki T."/>
            <person name="Shimizu A."/>
            <person name="Asakawa S."/>
            <person name="Shimizu N."/>
            <person name="Hashimoto S."/>
            <person name="Yang J."/>
            <person name="Lee Y."/>
            <person name="Matsushima K."/>
            <person name="Sugano S."/>
            <person name="Sakaizumi M."/>
            <person name="Narita T."/>
            <person name="Ohishi K."/>
            <person name="Haga S."/>
            <person name="Ohta F."/>
            <person name="Nomoto H."/>
            <person name="Nogata K."/>
            <person name="Morishita T."/>
            <person name="Endo T."/>
            <person name="Shin-I T."/>
            <person name="Takeda H."/>
            <person name="Morishita S."/>
            <person name="Kohara Y."/>
        </authorList>
    </citation>
    <scope>NUCLEOTIDE SEQUENCE [LARGE SCALE GENOMIC DNA]</scope>
    <source>
        <strain evidence="9 10">Hd-rR</strain>
    </source>
</reference>
<dbReference type="Ensembl" id="ENSORLT00000025811.2">
    <property type="protein sequence ID" value="ENSORLP00000025810.2"/>
    <property type="gene ID" value="ENSORLG00000020841.2"/>
</dbReference>
<reference evidence="9" key="2">
    <citation type="submission" date="2025-08" db="UniProtKB">
        <authorList>
            <consortium name="Ensembl"/>
        </authorList>
    </citation>
    <scope>IDENTIFICATION</scope>
    <source>
        <strain evidence="9">Hd-rR</strain>
    </source>
</reference>
<organism evidence="9 10">
    <name type="scientific">Oryzias latipes</name>
    <name type="common">Japanese rice fish</name>
    <name type="synonym">Japanese killifish</name>
    <dbReference type="NCBI Taxonomy" id="8090"/>
    <lineage>
        <taxon>Eukaryota</taxon>
        <taxon>Metazoa</taxon>
        <taxon>Chordata</taxon>
        <taxon>Craniata</taxon>
        <taxon>Vertebrata</taxon>
        <taxon>Euteleostomi</taxon>
        <taxon>Actinopterygii</taxon>
        <taxon>Neopterygii</taxon>
        <taxon>Teleostei</taxon>
        <taxon>Neoteleostei</taxon>
        <taxon>Acanthomorphata</taxon>
        <taxon>Ovalentaria</taxon>
        <taxon>Atherinomorphae</taxon>
        <taxon>Beloniformes</taxon>
        <taxon>Adrianichthyidae</taxon>
        <taxon>Oryziinae</taxon>
        <taxon>Oryzias</taxon>
    </lineage>
</organism>
<keyword evidence="6" id="KW-0539">Nucleus</keyword>
<dbReference type="OrthoDB" id="6358316at2759"/>
<evidence type="ECO:0000256" key="7">
    <source>
        <dbReference type="SAM" id="MobiDB-lite"/>
    </source>
</evidence>
<dbReference type="GO" id="GO:0005737">
    <property type="term" value="C:cytoplasm"/>
    <property type="evidence" value="ECO:0007669"/>
    <property type="project" value="UniProtKB-SubCell"/>
</dbReference>
<reference evidence="9" key="3">
    <citation type="submission" date="2025-09" db="UniProtKB">
        <authorList>
            <consortium name="Ensembl"/>
        </authorList>
    </citation>
    <scope>IDENTIFICATION</scope>
    <source>
        <strain evidence="9">Hd-rR</strain>
    </source>
</reference>
<evidence type="ECO:0000259" key="8">
    <source>
        <dbReference type="PROSITE" id="PS50003"/>
    </source>
</evidence>
<evidence type="ECO:0000256" key="6">
    <source>
        <dbReference type="ARBA" id="ARBA00023242"/>
    </source>
</evidence>
<evidence type="ECO:0000256" key="1">
    <source>
        <dbReference type="ARBA" id="ARBA00004123"/>
    </source>
</evidence>
<keyword evidence="5" id="KW-0472">Membrane</keyword>
<dbReference type="Bgee" id="ENSORLG00000020841">
    <property type="expression patterns" value="Expressed in intestine and 14 other cell types or tissues"/>
</dbReference>
<feature type="compositionally biased region" description="Basic and acidic residues" evidence="7">
    <location>
        <begin position="199"/>
        <end position="210"/>
    </location>
</feature>
<dbReference type="eggNOG" id="ENOG502QSPU">
    <property type="taxonomic scope" value="Eukaryota"/>
</dbReference>
<feature type="region of interest" description="Disordered" evidence="7">
    <location>
        <begin position="193"/>
        <end position="298"/>
    </location>
</feature>
<evidence type="ECO:0000256" key="5">
    <source>
        <dbReference type="ARBA" id="ARBA00023136"/>
    </source>
</evidence>
<feature type="region of interest" description="Disordered" evidence="7">
    <location>
        <begin position="370"/>
        <end position="392"/>
    </location>
</feature>
<dbReference type="InParanoid" id="H2N2X0"/>
<dbReference type="InterPro" id="IPR043448">
    <property type="entry name" value="PKHO1/2"/>
</dbReference>
<gene>
    <name evidence="9" type="primary">PLEKHO1</name>
    <name evidence="9" type="synonym">plekho1b</name>
</gene>
<evidence type="ECO:0000313" key="9">
    <source>
        <dbReference type="Ensembl" id="ENSORLP00000025810.2"/>
    </source>
</evidence>
<protein>
    <submittedName>
        <fullName evidence="9">Pleckstrin homology domain containing, family O member 1b</fullName>
    </submittedName>
</protein>
<feature type="compositionally biased region" description="Polar residues" evidence="7">
    <location>
        <begin position="218"/>
        <end position="229"/>
    </location>
</feature>
<name>H2N2X0_ORYLA</name>
<feature type="compositionally biased region" description="Polar residues" evidence="7">
    <location>
        <begin position="379"/>
        <end position="392"/>
    </location>
</feature>
<feature type="region of interest" description="Disordered" evidence="7">
    <location>
        <begin position="1"/>
        <end position="20"/>
    </location>
</feature>
<dbReference type="AlphaFoldDB" id="H2N2X0"/>
<dbReference type="PANTHER" id="PTHR15871">
    <property type="entry name" value="PH DOMAIN-CONTAINING PROTEIN"/>
    <property type="match status" value="1"/>
</dbReference>
<dbReference type="GO" id="GO:0036195">
    <property type="term" value="C:muscle cell projection membrane"/>
    <property type="evidence" value="ECO:0000318"/>
    <property type="project" value="GO_Central"/>
</dbReference>
<dbReference type="Proteomes" id="UP000001038">
    <property type="component" value="Chromosome 16"/>
</dbReference>
<evidence type="ECO:0000256" key="3">
    <source>
        <dbReference type="ARBA" id="ARBA00004496"/>
    </source>
</evidence>
<dbReference type="PROSITE" id="PS50003">
    <property type="entry name" value="PH_DOMAIN"/>
    <property type="match status" value="1"/>
</dbReference>
<sequence length="392" mass="43246">MKKNSTGRRAPPDSISQSSSPEKVGWIRKFCGKGFFREIWKTRFLILRGDQLLISQKEVRDPSRAEEVLDLSDYDGCEEVRKNKSRSKKNHSRFRLQRCSSPGNTVPNLVFLAVSPEEKESWINVLNAAISRAKNRILDEVTVEESQLCHLTRDRVKIPHNRRLPTRGHLLAVASTSSSDGMLTLDLVQENPAPTQGLDRCDGFQEDPDKSLPGCSPVSPSSKTDSLLSARTAGPSGKSQSLPREKIGSTHSPDPGSRLSEAEKNRCASTDEILTQPETRTATKKGGAAPPPGAPEPVSRLQELIGQKLERTERLLMEVRQDGGWGGRGGQESAEELRAEAEGLLKEAAAAWSQARDVLQEIKELRVLYQQLDPPSPQTPLNSANSNRMSLM</sequence>
<keyword evidence="4" id="KW-0963">Cytoplasm</keyword>
<dbReference type="Gene3D" id="2.30.29.30">
    <property type="entry name" value="Pleckstrin-homology domain (PH domain)/Phosphotyrosine-binding domain (PTB)"/>
    <property type="match status" value="1"/>
</dbReference>
<dbReference type="SMART" id="SM00233">
    <property type="entry name" value="PH"/>
    <property type="match status" value="1"/>
</dbReference>
<dbReference type="InterPro" id="IPR001849">
    <property type="entry name" value="PH_domain"/>
</dbReference>
<dbReference type="InterPro" id="IPR011993">
    <property type="entry name" value="PH-like_dom_sf"/>
</dbReference>
<proteinExistence type="predicted"/>
<evidence type="ECO:0000256" key="4">
    <source>
        <dbReference type="ARBA" id="ARBA00022490"/>
    </source>
</evidence>
<dbReference type="FunCoup" id="H2N2X0">
    <property type="interactions" value="949"/>
</dbReference>
<dbReference type="GO" id="GO:0032587">
    <property type="term" value="C:ruffle membrane"/>
    <property type="evidence" value="ECO:0000318"/>
    <property type="project" value="GO_Central"/>
</dbReference>